<dbReference type="InterPro" id="IPR008266">
    <property type="entry name" value="Tyr_kinase_AS"/>
</dbReference>
<evidence type="ECO:0000256" key="1">
    <source>
        <dbReference type="ARBA" id="ARBA00012513"/>
    </source>
</evidence>
<feature type="compositionally biased region" description="Low complexity" evidence="6">
    <location>
        <begin position="313"/>
        <end position="330"/>
    </location>
</feature>
<organism evidence="8 9">
    <name type="scientific">Nonomuraea guangzhouensis</name>
    <dbReference type="NCBI Taxonomy" id="1291555"/>
    <lineage>
        <taxon>Bacteria</taxon>
        <taxon>Bacillati</taxon>
        <taxon>Actinomycetota</taxon>
        <taxon>Actinomycetes</taxon>
        <taxon>Streptosporangiales</taxon>
        <taxon>Streptosporangiaceae</taxon>
        <taxon>Nonomuraea</taxon>
    </lineage>
</organism>
<feature type="compositionally biased region" description="Low complexity" evidence="6">
    <location>
        <begin position="394"/>
        <end position="409"/>
    </location>
</feature>
<dbReference type="InterPro" id="IPR000719">
    <property type="entry name" value="Prot_kinase_dom"/>
</dbReference>
<dbReference type="PROSITE" id="PS00109">
    <property type="entry name" value="PROTEIN_KINASE_TYR"/>
    <property type="match status" value="1"/>
</dbReference>
<keyword evidence="9" id="KW-1185">Reference proteome</keyword>
<feature type="region of interest" description="Disordered" evidence="6">
    <location>
        <begin position="284"/>
        <end position="471"/>
    </location>
</feature>
<keyword evidence="2" id="KW-0808">Transferase</keyword>
<evidence type="ECO:0000256" key="6">
    <source>
        <dbReference type="SAM" id="MobiDB-lite"/>
    </source>
</evidence>
<dbReference type="Proteomes" id="UP001597097">
    <property type="component" value="Unassembled WGS sequence"/>
</dbReference>
<evidence type="ECO:0000256" key="5">
    <source>
        <dbReference type="ARBA" id="ARBA00022840"/>
    </source>
</evidence>
<accession>A0ABW4GVM1</accession>
<reference evidence="9" key="1">
    <citation type="journal article" date="2019" name="Int. J. Syst. Evol. Microbiol.">
        <title>The Global Catalogue of Microorganisms (GCM) 10K type strain sequencing project: providing services to taxonomists for standard genome sequencing and annotation.</title>
        <authorList>
            <consortium name="The Broad Institute Genomics Platform"/>
            <consortium name="The Broad Institute Genome Sequencing Center for Infectious Disease"/>
            <person name="Wu L."/>
            <person name="Ma J."/>
        </authorList>
    </citation>
    <scope>NUCLEOTIDE SEQUENCE [LARGE SCALE GENOMIC DNA]</scope>
    <source>
        <strain evidence="9">CGMCC 1.15399</strain>
    </source>
</reference>
<dbReference type="GO" id="GO:0004674">
    <property type="term" value="F:protein serine/threonine kinase activity"/>
    <property type="evidence" value="ECO:0007669"/>
    <property type="project" value="UniProtKB-KW"/>
</dbReference>
<dbReference type="InterPro" id="IPR050660">
    <property type="entry name" value="NEK_Ser/Thr_kinase"/>
</dbReference>
<keyword evidence="8" id="KW-0723">Serine/threonine-protein kinase</keyword>
<evidence type="ECO:0000256" key="3">
    <source>
        <dbReference type="ARBA" id="ARBA00022741"/>
    </source>
</evidence>
<keyword evidence="4 8" id="KW-0418">Kinase</keyword>
<evidence type="ECO:0000259" key="7">
    <source>
        <dbReference type="PROSITE" id="PS50011"/>
    </source>
</evidence>
<evidence type="ECO:0000313" key="8">
    <source>
        <dbReference type="EMBL" id="MFD1546386.1"/>
    </source>
</evidence>
<sequence length="825" mass="87079">MPSMSELRAGDPAGLGGYEIRGRLGEGGQGVVYLGVDEHGDQAAIKWLRPHLAGDAVAAERFAREAAVAQRVAPFCTAKVLATGVHEERPFIVSEYVEGPPLQQVVAEEGPRADASLYRLAIGTVTALAAIHQAGIVHRDFSPNNVLLAGEGPRVIDFGIAKALDATSTITSTPVGTPAFMAPEQVLGHPVGPPADMFAWGSTMVFAATGTGPFEAESVPLIVNQVLYDEPDLSRLTGPLRELVAACLSKDPIRRPTAEQVIMRLLEHPTSNPAELEQAAAVVSGFSPPPPASPQPQFPPRQGFPPQPPYPQPQYAQPSYGQSPYAQPGPHQQPPPPQAAPYAQPGPHGQGPQAARPFGPPPQGPQPSSGPQGADLYAQSGPHGQGPQAAHPHGSAPQGPQPSSGPQGADLYAQSGPHGQGPQAAHPYGPPPQGPQPQSGAHQQPQWVSPTASGQSPQYVGPPVQPSRSGGKKSYVVASIAAAVAIVATIAVVAVALVNLPGPPTPTPSPSAKSTSPAPVAIPTANLVTSTLPGTDAVIYENPGDAVRLTTYMVRDAKTRDWIYYARDTLTGSFTKYQDMWESMLSPDGRYLAQRGKNFVDGYDSVKITDKVTGEAFTVKTSRQPLSAYVQGWSRDSGRLLFNVGNPVKGVWQSTGFAIVNVATRQATVASLREGSLHGIRYGFDHADTGVVALSNDTKQQALRFFDENGLRIRRIPNVGPGIADSLFSPSGKQFVTNCPGLGSGNNCVYDTQTGAELKRLESPCSGLATWYDDSHLVCWVRPDPSGEKQQVQVVDFTGTAVRLLAEMPTNGSNMDVIYTFTHRN</sequence>
<protein>
    <recommendedName>
        <fullName evidence="1">non-specific serine/threonine protein kinase</fullName>
        <ecNumber evidence="1">2.7.11.1</ecNumber>
    </recommendedName>
</protein>
<dbReference type="Pfam" id="PF00069">
    <property type="entry name" value="Pkinase"/>
    <property type="match status" value="1"/>
</dbReference>
<dbReference type="PANTHER" id="PTHR43671">
    <property type="entry name" value="SERINE/THREONINE-PROTEIN KINASE NEK"/>
    <property type="match status" value="1"/>
</dbReference>
<proteinExistence type="predicted"/>
<evidence type="ECO:0000256" key="2">
    <source>
        <dbReference type="ARBA" id="ARBA00022679"/>
    </source>
</evidence>
<gene>
    <name evidence="8" type="ORF">ACFSJ0_55785</name>
</gene>
<dbReference type="PANTHER" id="PTHR43671:SF13">
    <property type="entry name" value="SERINE_THREONINE-PROTEIN KINASE NEK2"/>
    <property type="match status" value="1"/>
</dbReference>
<dbReference type="PROSITE" id="PS50011">
    <property type="entry name" value="PROTEIN_KINASE_DOM"/>
    <property type="match status" value="1"/>
</dbReference>
<feature type="compositionally biased region" description="Low complexity" evidence="6">
    <location>
        <begin position="436"/>
        <end position="446"/>
    </location>
</feature>
<feature type="compositionally biased region" description="Pro residues" evidence="6">
    <location>
        <begin position="287"/>
        <end position="312"/>
    </location>
</feature>
<dbReference type="CDD" id="cd14014">
    <property type="entry name" value="STKc_PknB_like"/>
    <property type="match status" value="1"/>
</dbReference>
<feature type="compositionally biased region" description="Low complexity" evidence="6">
    <location>
        <begin position="340"/>
        <end position="357"/>
    </location>
</feature>
<keyword evidence="3" id="KW-0547">Nucleotide-binding</keyword>
<dbReference type="RefSeq" id="WP_219535723.1">
    <property type="nucleotide sequence ID" value="NZ_JAHKRM010000027.1"/>
</dbReference>
<feature type="domain" description="Protein kinase" evidence="7">
    <location>
        <begin position="18"/>
        <end position="271"/>
    </location>
</feature>
<feature type="compositionally biased region" description="Polar residues" evidence="6">
    <location>
        <begin position="447"/>
        <end position="458"/>
    </location>
</feature>
<comment type="caution">
    <text evidence="8">The sequence shown here is derived from an EMBL/GenBank/DDBJ whole genome shotgun (WGS) entry which is preliminary data.</text>
</comment>
<evidence type="ECO:0000256" key="4">
    <source>
        <dbReference type="ARBA" id="ARBA00022777"/>
    </source>
</evidence>
<evidence type="ECO:0000313" key="9">
    <source>
        <dbReference type="Proteomes" id="UP001597097"/>
    </source>
</evidence>
<name>A0ABW4GVM1_9ACTN</name>
<dbReference type="EC" id="2.7.11.1" evidence="1"/>
<dbReference type="EMBL" id="JBHUCM010000066">
    <property type="protein sequence ID" value="MFD1546386.1"/>
    <property type="molecule type" value="Genomic_DNA"/>
</dbReference>
<keyword evidence="5" id="KW-0067">ATP-binding</keyword>